<gene>
    <name evidence="4" type="ORF">C8E89_106201</name>
</gene>
<feature type="domain" description="SHOCT" evidence="3">
    <location>
        <begin position="96"/>
        <end position="122"/>
    </location>
</feature>
<evidence type="ECO:0000256" key="2">
    <source>
        <dbReference type="SAM" id="Phobius"/>
    </source>
</evidence>
<keyword evidence="2" id="KW-0472">Membrane</keyword>
<dbReference type="Proteomes" id="UP000247781">
    <property type="component" value="Unassembled WGS sequence"/>
</dbReference>
<name>A0A318HHL8_9MYCO</name>
<feature type="region of interest" description="Disordered" evidence="1">
    <location>
        <begin position="64"/>
        <end position="92"/>
    </location>
</feature>
<keyword evidence="2" id="KW-1133">Transmembrane helix</keyword>
<keyword evidence="2" id="KW-0812">Transmembrane</keyword>
<organism evidence="4 5">
    <name type="scientific">Mycolicibacterium moriokaense</name>
    <dbReference type="NCBI Taxonomy" id="39691"/>
    <lineage>
        <taxon>Bacteria</taxon>
        <taxon>Bacillati</taxon>
        <taxon>Actinomycetota</taxon>
        <taxon>Actinomycetes</taxon>
        <taxon>Mycobacteriales</taxon>
        <taxon>Mycobacteriaceae</taxon>
        <taxon>Mycolicibacterium</taxon>
    </lineage>
</organism>
<dbReference type="RefSeq" id="WP_235658334.1">
    <property type="nucleotide sequence ID" value="NZ_QJJU01000006.1"/>
</dbReference>
<reference evidence="4 5" key="2">
    <citation type="submission" date="2018-06" db="EMBL/GenBank/DDBJ databases">
        <title>Sequencing of bacterial isolates from soil warming experiment in Harvard Forest, Massachusetts, USA.</title>
        <authorList>
            <person name="Deangelis K.PhD."/>
        </authorList>
    </citation>
    <scope>NUCLEOTIDE SEQUENCE [LARGE SCALE GENOMIC DNA]</scope>
    <source>
        <strain evidence="4 5">GAS496</strain>
    </source>
</reference>
<evidence type="ECO:0000313" key="5">
    <source>
        <dbReference type="Proteomes" id="UP000247781"/>
    </source>
</evidence>
<sequence>MKNNHVVAIVLGAGAALLALSFLVRFVLLSEYGVSGGWIFFGLPFGGIGLFVLLLRLGVLNSGGRSTGSGPSWPQNIGVQTPPAWSPQQAPTASQRLQELDSMRASGAISESEYTARRQQILSSL</sequence>
<evidence type="ECO:0000259" key="3">
    <source>
        <dbReference type="Pfam" id="PF09851"/>
    </source>
</evidence>
<reference evidence="5" key="1">
    <citation type="submission" date="2018-05" db="EMBL/GenBank/DDBJ databases">
        <authorList>
            <person name="Deangelis K."/>
            <person name="Huntemann M."/>
            <person name="Clum A."/>
            <person name="Pillay M."/>
            <person name="Palaniappan K."/>
            <person name="Varghese N."/>
            <person name="Mikhailova N."/>
            <person name="Stamatis D."/>
            <person name="Reddy T."/>
            <person name="Daum C."/>
            <person name="Shapiro N."/>
            <person name="Ivanova N."/>
            <person name="Kyrpides N."/>
            <person name="Woyke T."/>
        </authorList>
    </citation>
    <scope>NUCLEOTIDE SEQUENCE [LARGE SCALE GENOMIC DNA]</scope>
    <source>
        <strain evidence="5">GAS496</strain>
    </source>
</reference>
<keyword evidence="5" id="KW-1185">Reference proteome</keyword>
<dbReference type="AlphaFoldDB" id="A0A318HHL8"/>
<evidence type="ECO:0000313" key="4">
    <source>
        <dbReference type="EMBL" id="PXX09274.1"/>
    </source>
</evidence>
<dbReference type="EMBL" id="QJJU01000006">
    <property type="protein sequence ID" value="PXX09274.1"/>
    <property type="molecule type" value="Genomic_DNA"/>
</dbReference>
<comment type="caution">
    <text evidence="4">The sequence shown here is derived from an EMBL/GenBank/DDBJ whole genome shotgun (WGS) entry which is preliminary data.</text>
</comment>
<evidence type="ECO:0000256" key="1">
    <source>
        <dbReference type="SAM" id="MobiDB-lite"/>
    </source>
</evidence>
<feature type="transmembrane region" description="Helical" evidence="2">
    <location>
        <begin position="39"/>
        <end position="59"/>
    </location>
</feature>
<feature type="compositionally biased region" description="Polar residues" evidence="1">
    <location>
        <begin position="68"/>
        <end position="79"/>
    </location>
</feature>
<proteinExistence type="predicted"/>
<accession>A0A318HHL8</accession>
<protein>
    <submittedName>
        <fullName evidence="4">Putative oligomerization/nucleic acid binding protein</fullName>
    </submittedName>
</protein>
<dbReference type="InterPro" id="IPR018649">
    <property type="entry name" value="SHOCT"/>
</dbReference>
<dbReference type="Pfam" id="PF09851">
    <property type="entry name" value="SHOCT"/>
    <property type="match status" value="1"/>
</dbReference>